<proteinExistence type="predicted"/>
<keyword evidence="2" id="KW-1185">Reference proteome</keyword>
<dbReference type="AlphaFoldDB" id="A0AAN8BGR7"/>
<comment type="caution">
    <text evidence="1">The sequence shown here is derived from an EMBL/GenBank/DDBJ whole genome shotgun (WGS) entry which is preliminary data.</text>
</comment>
<dbReference type="Proteomes" id="UP001335648">
    <property type="component" value="Unassembled WGS sequence"/>
</dbReference>
<reference evidence="1 2" key="1">
    <citation type="journal article" date="2023" name="Mol. Biol. Evol.">
        <title>Genomics of Secondarily Temperate Adaptation in the Only Non-Antarctic Icefish.</title>
        <authorList>
            <person name="Rivera-Colon A.G."/>
            <person name="Rayamajhi N."/>
            <person name="Minhas B.F."/>
            <person name="Madrigal G."/>
            <person name="Bilyk K.T."/>
            <person name="Yoon V."/>
            <person name="Hune M."/>
            <person name="Gregory S."/>
            <person name="Cheng C.H.C."/>
            <person name="Catchen J.M."/>
        </authorList>
    </citation>
    <scope>NUCLEOTIDE SEQUENCE [LARGE SCALE GENOMIC DNA]</scope>
    <source>
        <strain evidence="1">JC2023a</strain>
    </source>
</reference>
<sequence>MYRLGTFDLKRNEGYWQVSRDPTKRTALVDESTSFSKKSRLIVSLRTSADSSELESPTADGVISQRLKCLQKYGLDDASLENVWWDSAQVEPP</sequence>
<evidence type="ECO:0000313" key="1">
    <source>
        <dbReference type="EMBL" id="KAK5884190.1"/>
    </source>
</evidence>
<dbReference type="EMBL" id="JAULUE010002061">
    <property type="protein sequence ID" value="KAK5884190.1"/>
    <property type="molecule type" value="Genomic_DNA"/>
</dbReference>
<evidence type="ECO:0000313" key="2">
    <source>
        <dbReference type="Proteomes" id="UP001335648"/>
    </source>
</evidence>
<protein>
    <submittedName>
        <fullName evidence="1">Uncharacterized protein</fullName>
    </submittedName>
</protein>
<organism evidence="1 2">
    <name type="scientific">Champsocephalus esox</name>
    <name type="common">pike icefish</name>
    <dbReference type="NCBI Taxonomy" id="159716"/>
    <lineage>
        <taxon>Eukaryota</taxon>
        <taxon>Metazoa</taxon>
        <taxon>Chordata</taxon>
        <taxon>Craniata</taxon>
        <taxon>Vertebrata</taxon>
        <taxon>Euteleostomi</taxon>
        <taxon>Actinopterygii</taxon>
        <taxon>Neopterygii</taxon>
        <taxon>Teleostei</taxon>
        <taxon>Neoteleostei</taxon>
        <taxon>Acanthomorphata</taxon>
        <taxon>Eupercaria</taxon>
        <taxon>Perciformes</taxon>
        <taxon>Notothenioidei</taxon>
        <taxon>Channichthyidae</taxon>
        <taxon>Champsocephalus</taxon>
    </lineage>
</organism>
<accession>A0AAN8BGR7</accession>
<gene>
    <name evidence="1" type="ORF">CesoFtcFv8_020445</name>
</gene>
<name>A0AAN8BGR7_9TELE</name>